<keyword evidence="3" id="KW-1185">Reference proteome</keyword>
<dbReference type="PANTHER" id="PTHR33499:SF11">
    <property type="entry name" value="NO APICAL MERISTEM-ASSOCIATED C-TERMINAL DOMAIN-CONTAINING PROTEIN"/>
    <property type="match status" value="1"/>
</dbReference>
<gene>
    <name evidence="2" type="ORF">D8674_027451</name>
</gene>
<dbReference type="PANTHER" id="PTHR33499">
    <property type="entry name" value="OS12G0282400 PROTEIN-RELATED"/>
    <property type="match status" value="1"/>
</dbReference>
<reference evidence="2 3" key="1">
    <citation type="submission" date="2019-09" db="EMBL/GenBank/DDBJ databases">
        <authorList>
            <person name="Ou C."/>
        </authorList>
    </citation>
    <scope>NUCLEOTIDE SEQUENCE [LARGE SCALE GENOMIC DNA]</scope>
    <source>
        <strain evidence="2">S2</strain>
        <tissue evidence="2">Leaf</tissue>
    </source>
</reference>
<dbReference type="OrthoDB" id="1708998at2759"/>
<protein>
    <submittedName>
        <fullName evidence="2">Uncharacterized protein</fullName>
    </submittedName>
</protein>
<accession>A0A5N5ICA2</accession>
<feature type="region of interest" description="Disordered" evidence="1">
    <location>
        <begin position="1"/>
        <end position="102"/>
    </location>
</feature>
<evidence type="ECO:0000313" key="2">
    <source>
        <dbReference type="EMBL" id="KAB2636917.1"/>
    </source>
</evidence>
<dbReference type="AlphaFoldDB" id="A0A5N5ICA2"/>
<evidence type="ECO:0000313" key="3">
    <source>
        <dbReference type="Proteomes" id="UP000327157"/>
    </source>
</evidence>
<dbReference type="EMBL" id="SMOL01000004">
    <property type="protein sequence ID" value="KAB2636917.1"/>
    <property type="molecule type" value="Genomic_DNA"/>
</dbReference>
<sequence>MSQLITRRRGVANAPPAFSAPTASVVSAPLIGEPTPIIEATPKSSQVPASSTSSVSVQPLNAQSPYRRRRHPEPFDHTSSTSTVEGGGSQPAKKKSRGPNQMLKLTHTVRLSNELIKIAYDSRHRGAATSQQHSNIANSCGFFIRWHCPMQWESWAEIPERTKKLLRHELSVNYNLEDIPLEATAYLEENLATQYKHWKCELHAHFKKWDDPEIARLEGCPIELLERSEDWEWLCKHFMDTKFVKRSVVGKKAWETETLLHHFGSMPFSYRVDQKLGCRHGKVVRGMGKVQVRETSASSSKSTTGQIIDLTEEVKILKDNIAAHKATWEAHKADWDALKADWDALKATWDALKAQTIALMGLINVQPPNLDASN</sequence>
<dbReference type="Proteomes" id="UP000327157">
    <property type="component" value="Chromosome 5"/>
</dbReference>
<reference evidence="3" key="2">
    <citation type="submission" date="2019-10" db="EMBL/GenBank/DDBJ databases">
        <title>A de novo genome assembly of a pear dwarfing rootstock.</title>
        <authorList>
            <person name="Wang F."/>
            <person name="Wang J."/>
            <person name="Li S."/>
            <person name="Zhang Y."/>
            <person name="Fang M."/>
            <person name="Ma L."/>
            <person name="Zhao Y."/>
            <person name="Jiang S."/>
        </authorList>
    </citation>
    <scope>NUCLEOTIDE SEQUENCE [LARGE SCALE GENOMIC DNA]</scope>
</reference>
<proteinExistence type="predicted"/>
<feature type="compositionally biased region" description="Basic residues" evidence="1">
    <location>
        <begin position="1"/>
        <end position="10"/>
    </location>
</feature>
<name>A0A5N5ICA2_9ROSA</name>
<feature type="compositionally biased region" description="Low complexity" evidence="1">
    <location>
        <begin position="44"/>
        <end position="59"/>
    </location>
</feature>
<reference evidence="2 3" key="3">
    <citation type="submission" date="2019-11" db="EMBL/GenBank/DDBJ databases">
        <title>A de novo genome assembly of a pear dwarfing rootstock.</title>
        <authorList>
            <person name="Wang F."/>
            <person name="Wang J."/>
            <person name="Li S."/>
            <person name="Zhang Y."/>
            <person name="Fang M."/>
            <person name="Ma L."/>
            <person name="Zhao Y."/>
            <person name="Jiang S."/>
        </authorList>
    </citation>
    <scope>NUCLEOTIDE SEQUENCE [LARGE SCALE GENOMIC DNA]</scope>
    <source>
        <strain evidence="2">S2</strain>
        <tissue evidence="2">Leaf</tissue>
    </source>
</reference>
<comment type="caution">
    <text evidence="2">The sequence shown here is derived from an EMBL/GenBank/DDBJ whole genome shotgun (WGS) entry which is preliminary data.</text>
</comment>
<evidence type="ECO:0000256" key="1">
    <source>
        <dbReference type="SAM" id="MobiDB-lite"/>
    </source>
</evidence>
<organism evidence="2 3">
    <name type="scientific">Pyrus ussuriensis x Pyrus communis</name>
    <dbReference type="NCBI Taxonomy" id="2448454"/>
    <lineage>
        <taxon>Eukaryota</taxon>
        <taxon>Viridiplantae</taxon>
        <taxon>Streptophyta</taxon>
        <taxon>Embryophyta</taxon>
        <taxon>Tracheophyta</taxon>
        <taxon>Spermatophyta</taxon>
        <taxon>Magnoliopsida</taxon>
        <taxon>eudicotyledons</taxon>
        <taxon>Gunneridae</taxon>
        <taxon>Pentapetalae</taxon>
        <taxon>rosids</taxon>
        <taxon>fabids</taxon>
        <taxon>Rosales</taxon>
        <taxon>Rosaceae</taxon>
        <taxon>Amygdaloideae</taxon>
        <taxon>Maleae</taxon>
        <taxon>Pyrus</taxon>
    </lineage>
</organism>